<dbReference type="AlphaFoldDB" id="A0A8X6YAP1"/>
<proteinExistence type="predicted"/>
<evidence type="ECO:0000313" key="1">
    <source>
        <dbReference type="EMBL" id="GFY68637.1"/>
    </source>
</evidence>
<keyword evidence="2" id="KW-1185">Reference proteome</keyword>
<organism evidence="1 2">
    <name type="scientific">Trichonephila inaurata madagascariensis</name>
    <dbReference type="NCBI Taxonomy" id="2747483"/>
    <lineage>
        <taxon>Eukaryota</taxon>
        <taxon>Metazoa</taxon>
        <taxon>Ecdysozoa</taxon>
        <taxon>Arthropoda</taxon>
        <taxon>Chelicerata</taxon>
        <taxon>Arachnida</taxon>
        <taxon>Araneae</taxon>
        <taxon>Araneomorphae</taxon>
        <taxon>Entelegynae</taxon>
        <taxon>Araneoidea</taxon>
        <taxon>Nephilidae</taxon>
        <taxon>Trichonephila</taxon>
        <taxon>Trichonephila inaurata</taxon>
    </lineage>
</organism>
<sequence length="95" mass="10613">MPWRLGDCTDCRSEKLSNACIGASNKHVCLSVRCTTQGVLGVGGLCNLKSICYVILRTNLRRARKLYLRPKCEPNGGERWEPKAFDPIMRSVCTP</sequence>
<dbReference type="EMBL" id="BMAV01017163">
    <property type="protein sequence ID" value="GFY68637.1"/>
    <property type="molecule type" value="Genomic_DNA"/>
</dbReference>
<gene>
    <name evidence="1" type="ORF">TNIN_386221</name>
</gene>
<accession>A0A8X6YAP1</accession>
<evidence type="ECO:0000313" key="2">
    <source>
        <dbReference type="Proteomes" id="UP000886998"/>
    </source>
</evidence>
<name>A0A8X6YAP1_9ARAC</name>
<protein>
    <submittedName>
        <fullName evidence="1">Uncharacterized protein</fullName>
    </submittedName>
</protein>
<dbReference type="Proteomes" id="UP000886998">
    <property type="component" value="Unassembled WGS sequence"/>
</dbReference>
<comment type="caution">
    <text evidence="1">The sequence shown here is derived from an EMBL/GenBank/DDBJ whole genome shotgun (WGS) entry which is preliminary data.</text>
</comment>
<reference evidence="1" key="1">
    <citation type="submission" date="2020-08" db="EMBL/GenBank/DDBJ databases">
        <title>Multicomponent nature underlies the extraordinary mechanical properties of spider dragline silk.</title>
        <authorList>
            <person name="Kono N."/>
            <person name="Nakamura H."/>
            <person name="Mori M."/>
            <person name="Yoshida Y."/>
            <person name="Ohtoshi R."/>
            <person name="Malay A.D."/>
            <person name="Moran D.A.P."/>
            <person name="Tomita M."/>
            <person name="Numata K."/>
            <person name="Arakawa K."/>
        </authorList>
    </citation>
    <scope>NUCLEOTIDE SEQUENCE</scope>
</reference>